<gene>
    <name evidence="1" type="ORF">CEP54_014812</name>
</gene>
<dbReference type="OrthoDB" id="5015154at2759"/>
<dbReference type="Proteomes" id="UP000288168">
    <property type="component" value="Unassembled WGS sequence"/>
</dbReference>
<dbReference type="AlphaFoldDB" id="A0A428NTN7"/>
<reference evidence="1 2" key="1">
    <citation type="submission" date="2017-06" db="EMBL/GenBank/DDBJ databases">
        <title>Comparative genomic analysis of Ambrosia Fusariam Clade fungi.</title>
        <authorList>
            <person name="Stajich J.E."/>
            <person name="Carrillo J."/>
            <person name="Kijimoto T."/>
            <person name="Eskalen A."/>
            <person name="O'Donnell K."/>
            <person name="Kasson M."/>
        </authorList>
    </citation>
    <scope>NUCLEOTIDE SEQUENCE [LARGE SCALE GENOMIC DNA]</scope>
    <source>
        <strain evidence="1 2">NRRL62584</strain>
    </source>
</reference>
<protein>
    <submittedName>
        <fullName evidence="1">Uncharacterized protein</fullName>
    </submittedName>
</protein>
<proteinExistence type="predicted"/>
<sequence length="446" mass="51916">MFSYIRYCWRWLKRKLMLCILLALICSSCTIVLGLFEGVFLGQWFVQRHHDTTKFLLQDTVSARAYSWLSVPGRTSFLDAIIRPYYIPQLRNPTDWVDKLGLKRPANWDTNNLEHVGSLSDLYRRRRRHSFTPTWHHWIYASAQSKPMEGDVDEWDKAFNELLQYRDKYEFYGRDNFHYITCPRNFLCSAWRITGPALLHFTTELPPDAEVADKSERKTTKVEIMPNHDPVTVRLFELPLRDPVLPGVFPSRFEQMRSITGNLSFWSSQEPYSEALQFFRQAQKLYGEMAKLHPRTYGTLVKIEKRWLELLRLDESQTLGRIQFISTGVTTLSIIAASQAWKLVRALWRALLRTKAKKRSKAVTDGSKLVTEPTHNDPVAWMLQDFLDRLTKEEEKSLMDDAAGSRVLKNIRTALEEKNFNSRDEVLGGIMNAMGLDADGKTKHSK</sequence>
<accession>A0A428NTN7</accession>
<evidence type="ECO:0000313" key="1">
    <source>
        <dbReference type="EMBL" id="RSL44107.1"/>
    </source>
</evidence>
<comment type="caution">
    <text evidence="1">The sequence shown here is derived from an EMBL/GenBank/DDBJ whole genome shotgun (WGS) entry which is preliminary data.</text>
</comment>
<evidence type="ECO:0000313" key="2">
    <source>
        <dbReference type="Proteomes" id="UP000288168"/>
    </source>
</evidence>
<organism evidence="1 2">
    <name type="scientific">Fusarium duplospermum</name>
    <dbReference type="NCBI Taxonomy" id="1325734"/>
    <lineage>
        <taxon>Eukaryota</taxon>
        <taxon>Fungi</taxon>
        <taxon>Dikarya</taxon>
        <taxon>Ascomycota</taxon>
        <taxon>Pezizomycotina</taxon>
        <taxon>Sordariomycetes</taxon>
        <taxon>Hypocreomycetidae</taxon>
        <taxon>Hypocreales</taxon>
        <taxon>Nectriaceae</taxon>
        <taxon>Fusarium</taxon>
        <taxon>Fusarium solani species complex</taxon>
    </lineage>
</organism>
<dbReference type="EMBL" id="NKCI01000301">
    <property type="protein sequence ID" value="RSL44107.1"/>
    <property type="molecule type" value="Genomic_DNA"/>
</dbReference>
<name>A0A428NTN7_9HYPO</name>
<keyword evidence="2" id="KW-1185">Reference proteome</keyword>